<evidence type="ECO:0000313" key="11">
    <source>
        <dbReference type="EMBL" id="BBF22682.1"/>
    </source>
</evidence>
<keyword evidence="7 9" id="KW-1133">Transmembrane helix</keyword>
<dbReference type="GO" id="GO:0005886">
    <property type="term" value="C:plasma membrane"/>
    <property type="evidence" value="ECO:0007669"/>
    <property type="project" value="UniProtKB-SubCell"/>
</dbReference>
<evidence type="ECO:0000256" key="7">
    <source>
        <dbReference type="ARBA" id="ARBA00022989"/>
    </source>
</evidence>
<evidence type="ECO:0000256" key="2">
    <source>
        <dbReference type="ARBA" id="ARBA00022475"/>
    </source>
</evidence>
<dbReference type="GO" id="GO:0006508">
    <property type="term" value="P:proteolysis"/>
    <property type="evidence" value="ECO:0007669"/>
    <property type="project" value="UniProtKB-KW"/>
</dbReference>
<comment type="pathway">
    <text evidence="9">Protein modification; lipoprotein biosynthesis (signal peptide cleavage).</text>
</comment>
<dbReference type="InterPro" id="IPR001872">
    <property type="entry name" value="Peptidase_A8"/>
</dbReference>
<dbReference type="GO" id="GO:0004190">
    <property type="term" value="F:aspartic-type endopeptidase activity"/>
    <property type="evidence" value="ECO:0007669"/>
    <property type="project" value="UniProtKB-UniRule"/>
</dbReference>
<dbReference type="UniPathway" id="UPA00665"/>
<dbReference type="PANTHER" id="PTHR33695">
    <property type="entry name" value="LIPOPROTEIN SIGNAL PEPTIDASE"/>
    <property type="match status" value="1"/>
</dbReference>
<dbReference type="OrthoDB" id="9810259at2"/>
<protein>
    <recommendedName>
        <fullName evidence="9">Lipoprotein signal peptidase</fullName>
        <ecNumber evidence="9">3.4.23.36</ecNumber>
    </recommendedName>
    <alternativeName>
        <fullName evidence="9">Prolipoprotein signal peptidase</fullName>
    </alternativeName>
    <alternativeName>
        <fullName evidence="9">Signal peptidase II</fullName>
        <shortName evidence="9">SPase II</shortName>
    </alternativeName>
</protein>
<feature type="transmembrane region" description="Helical" evidence="9">
    <location>
        <begin position="109"/>
        <end position="127"/>
    </location>
</feature>
<comment type="function">
    <text evidence="9">This protein specifically catalyzes the removal of signal peptides from prolipoproteins.</text>
</comment>
<dbReference type="KEGG" id="sutt:SUTMEG_05730"/>
<feature type="active site" evidence="9">
    <location>
        <position position="155"/>
    </location>
</feature>
<feature type="transmembrane region" description="Helical" evidence="9">
    <location>
        <begin position="147"/>
        <end position="167"/>
    </location>
</feature>
<feature type="active site" evidence="9">
    <location>
        <position position="137"/>
    </location>
</feature>
<dbReference type="AlphaFoldDB" id="A0A2Z6I8N6"/>
<keyword evidence="11" id="KW-0449">Lipoprotein</keyword>
<accession>A0A2Z6I8N6</accession>
<evidence type="ECO:0000256" key="9">
    <source>
        <dbReference type="HAMAP-Rule" id="MF_00161"/>
    </source>
</evidence>
<keyword evidence="3 9" id="KW-0645">Protease</keyword>
<organism evidence="11 12">
    <name type="scientific">Sutterella megalosphaeroides</name>
    <dbReference type="NCBI Taxonomy" id="2494234"/>
    <lineage>
        <taxon>Bacteria</taxon>
        <taxon>Pseudomonadati</taxon>
        <taxon>Pseudomonadota</taxon>
        <taxon>Betaproteobacteria</taxon>
        <taxon>Burkholderiales</taxon>
        <taxon>Sutterellaceae</taxon>
        <taxon>Sutterella</taxon>
    </lineage>
</organism>
<reference evidence="11 12" key="1">
    <citation type="journal article" date="2018" name="Int. J. Syst. Evol. Microbiol.">
        <title>Mesosutterella multiformis gen. nov., sp. nov., a member of the family Sutterellaceae and Sutterella megalosphaeroides sp. nov., isolated from human faeces.</title>
        <authorList>
            <person name="Sakamoto M."/>
            <person name="Ikeyama N."/>
            <person name="Kunihiro T."/>
            <person name="Iino T."/>
            <person name="Yuki M."/>
            <person name="Ohkuma M."/>
        </authorList>
    </citation>
    <scope>NUCLEOTIDE SEQUENCE [LARGE SCALE GENOMIC DNA]</scope>
    <source>
        <strain evidence="11 12">6FBBBH3</strain>
    </source>
</reference>
<dbReference type="EC" id="3.4.23.36" evidence="9"/>
<keyword evidence="6 9" id="KW-0378">Hydrolase</keyword>
<proteinExistence type="inferred from homology"/>
<feature type="transmembrane region" description="Helical" evidence="9">
    <location>
        <begin position="24"/>
        <end position="45"/>
    </location>
</feature>
<evidence type="ECO:0000313" key="12">
    <source>
        <dbReference type="Proteomes" id="UP000271003"/>
    </source>
</evidence>
<comment type="similarity">
    <text evidence="1 9 10">Belongs to the peptidase A8 family.</text>
</comment>
<dbReference type="PRINTS" id="PR00781">
    <property type="entry name" value="LIPOSIGPTASE"/>
</dbReference>
<evidence type="ECO:0000256" key="3">
    <source>
        <dbReference type="ARBA" id="ARBA00022670"/>
    </source>
</evidence>
<dbReference type="Pfam" id="PF01252">
    <property type="entry name" value="Peptidase_A8"/>
    <property type="match status" value="1"/>
</dbReference>
<evidence type="ECO:0000256" key="10">
    <source>
        <dbReference type="RuleBase" id="RU004181"/>
    </source>
</evidence>
<evidence type="ECO:0000256" key="5">
    <source>
        <dbReference type="ARBA" id="ARBA00022750"/>
    </source>
</evidence>
<name>A0A2Z6I8N6_9BURK</name>
<feature type="transmembrane region" description="Helical" evidence="9">
    <location>
        <begin position="82"/>
        <end position="102"/>
    </location>
</feature>
<evidence type="ECO:0000256" key="1">
    <source>
        <dbReference type="ARBA" id="ARBA00006139"/>
    </source>
</evidence>
<comment type="subcellular location">
    <subcellularLocation>
        <location evidence="9">Cell membrane</location>
        <topology evidence="9">Multi-pass membrane protein</topology>
    </subcellularLocation>
</comment>
<evidence type="ECO:0000256" key="8">
    <source>
        <dbReference type="ARBA" id="ARBA00023136"/>
    </source>
</evidence>
<keyword evidence="2 9" id="KW-1003">Cell membrane</keyword>
<dbReference type="NCBIfam" id="TIGR00077">
    <property type="entry name" value="lspA"/>
    <property type="match status" value="1"/>
</dbReference>
<comment type="catalytic activity">
    <reaction evidence="9">
        <text>Release of signal peptides from bacterial membrane prolipoproteins. Hydrolyzes -Xaa-Yaa-Zaa-|-(S,diacylglyceryl)Cys-, in which Xaa is hydrophobic (preferably Leu), and Yaa (Ala or Ser) and Zaa (Gly or Ala) have small, neutral side chains.</text>
        <dbReference type="EC" id="3.4.23.36"/>
    </reaction>
</comment>
<evidence type="ECO:0000256" key="4">
    <source>
        <dbReference type="ARBA" id="ARBA00022692"/>
    </source>
</evidence>
<dbReference type="PANTHER" id="PTHR33695:SF1">
    <property type="entry name" value="LIPOPROTEIN SIGNAL PEPTIDASE"/>
    <property type="match status" value="1"/>
</dbReference>
<keyword evidence="12" id="KW-1185">Reference proteome</keyword>
<evidence type="ECO:0000256" key="6">
    <source>
        <dbReference type="ARBA" id="ARBA00022801"/>
    </source>
</evidence>
<dbReference type="RefSeq" id="WP_120176367.1">
    <property type="nucleotide sequence ID" value="NZ_AP018786.1"/>
</dbReference>
<keyword evidence="8 9" id="KW-0472">Membrane</keyword>
<keyword evidence="5 9" id="KW-0064">Aspartyl protease</keyword>
<dbReference type="EMBL" id="AP018786">
    <property type="protein sequence ID" value="BBF22682.1"/>
    <property type="molecule type" value="Genomic_DNA"/>
</dbReference>
<dbReference type="HAMAP" id="MF_00161">
    <property type="entry name" value="LspA"/>
    <property type="match status" value="1"/>
</dbReference>
<keyword evidence="4 9" id="KW-0812">Transmembrane</keyword>
<dbReference type="Proteomes" id="UP000271003">
    <property type="component" value="Chromosome"/>
</dbReference>
<sequence>MAASRNVGSTGGSRPSSRGKNGRFALWCVVGFVVLVVDQLTKLWAERTFEPGTYLPVFKGFNLLIAHNTGAAFSFLADAGGWQRWLFSALAAAVIVAVVVLVRRHADKTLFSLALTLIAAGALGNLIDRSVHGYVIDFIDLYWNAWHWPAFNVADIAICAGAAGVVLDELQGVSKGR</sequence>
<gene>
    <name evidence="9 11" type="primary">lspA</name>
    <name evidence="11" type="ORF">SUTMEG_05730</name>
</gene>